<comment type="subcellular location">
    <subcellularLocation>
        <location evidence="1">Cell inner membrane</location>
        <topology evidence="1">Multi-pass membrane protein</topology>
    </subcellularLocation>
</comment>
<feature type="transmembrane region" description="Helical" evidence="2">
    <location>
        <begin position="12"/>
        <end position="35"/>
    </location>
</feature>
<dbReference type="Proteomes" id="UP000006786">
    <property type="component" value="Unassembled WGS sequence"/>
</dbReference>
<accession>K2MET8</accession>
<organism evidence="4 5">
    <name type="scientific">Nitratireductor pacificus pht-3B</name>
    <dbReference type="NCBI Taxonomy" id="391937"/>
    <lineage>
        <taxon>Bacteria</taxon>
        <taxon>Pseudomonadati</taxon>
        <taxon>Pseudomonadota</taxon>
        <taxon>Alphaproteobacteria</taxon>
        <taxon>Hyphomicrobiales</taxon>
        <taxon>Phyllobacteriaceae</taxon>
        <taxon>Nitratireductor</taxon>
    </lineage>
</organism>
<keyword evidence="1" id="KW-0997">Cell inner membrane</keyword>
<evidence type="ECO:0000259" key="3">
    <source>
        <dbReference type="Pfam" id="PF06808"/>
    </source>
</evidence>
<dbReference type="GO" id="GO:0005886">
    <property type="term" value="C:plasma membrane"/>
    <property type="evidence" value="ECO:0007669"/>
    <property type="project" value="UniProtKB-SubCell"/>
</dbReference>
<dbReference type="STRING" id="391937.NA2_02514"/>
<feature type="transmembrane region" description="Helical" evidence="2">
    <location>
        <begin position="77"/>
        <end position="96"/>
    </location>
</feature>
<dbReference type="InterPro" id="IPR011853">
    <property type="entry name" value="TRAP_DctM-Dct_fused"/>
</dbReference>
<proteinExistence type="predicted"/>
<protein>
    <submittedName>
        <fullName evidence="4">Sialic acid TRAP transporter permease protein siaT</fullName>
    </submittedName>
</protein>
<feature type="transmembrane region" description="Helical" evidence="2">
    <location>
        <begin position="465"/>
        <end position="484"/>
    </location>
</feature>
<feature type="domain" description="TRAP C4-dicarboxylate transport system permease DctM subunit" evidence="3">
    <location>
        <begin position="117"/>
        <end position="550"/>
    </location>
</feature>
<feature type="transmembrane region" description="Helical" evidence="2">
    <location>
        <begin position="490"/>
        <end position="514"/>
    </location>
</feature>
<keyword evidence="5" id="KW-1185">Reference proteome</keyword>
<feature type="transmembrane region" description="Helical" evidence="2">
    <location>
        <begin position="526"/>
        <end position="545"/>
    </location>
</feature>
<feature type="transmembrane region" description="Helical" evidence="2">
    <location>
        <begin position="304"/>
        <end position="321"/>
    </location>
</feature>
<dbReference type="OrthoDB" id="9759894at2"/>
<keyword evidence="1" id="KW-1003">Cell membrane</keyword>
<reference evidence="4 5" key="1">
    <citation type="journal article" date="2012" name="J. Bacteriol.">
        <title>Genome Sequence of Nitratireductor pacificus Type Strain pht-3B.</title>
        <authorList>
            <person name="Lai Q."/>
            <person name="Li G."/>
            <person name="Shao Z."/>
        </authorList>
    </citation>
    <scope>NUCLEOTIDE SEQUENCE [LARGE SCALE GENOMIC DNA]</scope>
    <source>
        <strain evidence="5">pht-3B</strain>
    </source>
</reference>
<feature type="transmembrane region" description="Helical" evidence="2">
    <location>
        <begin position="186"/>
        <end position="207"/>
    </location>
</feature>
<feature type="transmembrane region" description="Helical" evidence="2">
    <location>
        <begin position="341"/>
        <end position="360"/>
    </location>
</feature>
<gene>
    <name evidence="4" type="ORF">NA2_02514</name>
</gene>
<dbReference type="EMBL" id="AMRM01000002">
    <property type="protein sequence ID" value="EKF20621.1"/>
    <property type="molecule type" value="Genomic_DNA"/>
</dbReference>
<comment type="function">
    <text evidence="1">Part of the tripartite ATP-independent periplasmic (TRAP) transport system.</text>
</comment>
<comment type="caution">
    <text evidence="4">The sequence shown here is derived from an EMBL/GenBank/DDBJ whole genome shotgun (WGS) entry which is preliminary data.</text>
</comment>
<feature type="transmembrane region" description="Helical" evidence="2">
    <location>
        <begin position="435"/>
        <end position="458"/>
    </location>
</feature>
<name>K2MET8_9HYPH</name>
<feature type="transmembrane region" description="Helical" evidence="2">
    <location>
        <begin position="366"/>
        <end position="385"/>
    </location>
</feature>
<feature type="transmembrane region" description="Helical" evidence="2">
    <location>
        <begin position="405"/>
        <end position="429"/>
    </location>
</feature>
<evidence type="ECO:0000256" key="1">
    <source>
        <dbReference type="RuleBase" id="RU369079"/>
    </source>
</evidence>
<sequence length="633" mass="67570">MTDIIRDLRDAGWRAILVVFALAMSAYQLVFAWLSYPIGEIHRPLHLMFALCVLFCIRRGDPATPRGRLAQSVWDSALVAATMAGCGYLILNAYSIQERIPYVTDMTSAETFFALLTLFVVFEAARRVVGWGLVIVGLAFVLYALYGHLLPEPLYHRPYSLSRIMESVYLTKEGLWNTPLGVSANYIFIFVLLGALLLATGAGAFFTDIAQQLTGRMVGGTAKTAVLSSSFMGMLQGSSVSNVVTTGSFTIPAMRRSGYSPTFAAGVEAVASSGGQLTPPILGSAAFLMVEFIGVPYLDVIKASIIPAALYYLAVFIMVDLEARRLALQGVTTTEGRVFELLRTQGYLILPPIIMMWFLFDGYTPTMAGFWSVISLMVLTFVLDADNRRNFLRILYQAGVEAPKLIGPVAVACAIGGIIAGVTLTTGLGLKISKIILMVSGGSLPIALSMTLLISIILGMGMPTSGAYIVLAALLAPGLIELGVDQLAAHLFIIFAAASASITPPVAIASYAAAAVANSNPWNTSLVALKLGVSVFIIPFMFVYSAPLLWNGSLLEIAWATVPAAAGIACLSIAVIGHLRGRLRPFERLVLLVAALLFIVPEWKTTLLALLLAGLPVATSLARVRKASGENAA</sequence>
<dbReference type="NCBIfam" id="TIGR02123">
    <property type="entry name" value="TRAP_fused"/>
    <property type="match status" value="1"/>
</dbReference>
<keyword evidence="1" id="KW-0813">Transport</keyword>
<evidence type="ECO:0000313" key="5">
    <source>
        <dbReference type="Proteomes" id="UP000006786"/>
    </source>
</evidence>
<keyword evidence="2" id="KW-0812">Transmembrane</keyword>
<evidence type="ECO:0000256" key="2">
    <source>
        <dbReference type="SAM" id="Phobius"/>
    </source>
</evidence>
<dbReference type="PATRIC" id="fig|391937.3.peg.521"/>
<dbReference type="InterPro" id="IPR010656">
    <property type="entry name" value="DctM"/>
</dbReference>
<keyword evidence="2" id="KW-0472">Membrane</keyword>
<dbReference type="Pfam" id="PF06808">
    <property type="entry name" value="DctM"/>
    <property type="match status" value="1"/>
</dbReference>
<dbReference type="PANTHER" id="PTHR43849">
    <property type="entry name" value="BLL3936 PROTEIN"/>
    <property type="match status" value="1"/>
</dbReference>
<dbReference type="eggNOG" id="COG4666">
    <property type="taxonomic scope" value="Bacteria"/>
</dbReference>
<dbReference type="PANTHER" id="PTHR43849:SF2">
    <property type="entry name" value="BLL3936 PROTEIN"/>
    <property type="match status" value="1"/>
</dbReference>
<feature type="transmembrane region" description="Helical" evidence="2">
    <location>
        <begin position="557"/>
        <end position="577"/>
    </location>
</feature>
<dbReference type="AlphaFoldDB" id="K2MET8"/>
<dbReference type="GO" id="GO:0022857">
    <property type="term" value="F:transmembrane transporter activity"/>
    <property type="evidence" value="ECO:0007669"/>
    <property type="project" value="UniProtKB-UniRule"/>
</dbReference>
<dbReference type="RefSeq" id="WP_008593826.1">
    <property type="nucleotide sequence ID" value="NZ_AMRM01000002.1"/>
</dbReference>
<evidence type="ECO:0000313" key="4">
    <source>
        <dbReference type="EMBL" id="EKF20621.1"/>
    </source>
</evidence>
<keyword evidence="2" id="KW-1133">Transmembrane helix</keyword>
<feature type="transmembrane region" description="Helical" evidence="2">
    <location>
        <begin position="589"/>
        <end position="615"/>
    </location>
</feature>
<feature type="transmembrane region" description="Helical" evidence="2">
    <location>
        <begin position="128"/>
        <end position="146"/>
    </location>
</feature>